<keyword evidence="2" id="KW-1185">Reference proteome</keyword>
<comment type="caution">
    <text evidence="1">The sequence shown here is derived from an EMBL/GenBank/DDBJ whole genome shotgun (WGS) entry which is preliminary data.</text>
</comment>
<evidence type="ECO:0000313" key="1">
    <source>
        <dbReference type="EMBL" id="TGY94978.1"/>
    </source>
</evidence>
<dbReference type="Proteomes" id="UP000304953">
    <property type="component" value="Unassembled WGS sequence"/>
</dbReference>
<dbReference type="EMBL" id="SRYA01000037">
    <property type="protein sequence ID" value="TGY94978.1"/>
    <property type="molecule type" value="Genomic_DNA"/>
</dbReference>
<evidence type="ECO:0000313" key="2">
    <source>
        <dbReference type="Proteomes" id="UP000304953"/>
    </source>
</evidence>
<name>A0AC61RT06_9FIRM</name>
<gene>
    <name evidence="1" type="ORF">E5329_16920</name>
</gene>
<proteinExistence type="predicted"/>
<sequence length="63" mass="7456">MTGIQWLHSYIEAKETDLNIDDVPESEIWNIEEFKNYKVKLINNGGQAEVIDFNEWKDKKDGR</sequence>
<reference evidence="1" key="1">
    <citation type="submission" date="2019-04" db="EMBL/GenBank/DDBJ databases">
        <title>Microbes associate with the intestines of laboratory mice.</title>
        <authorList>
            <person name="Navarre W."/>
            <person name="Wong E."/>
            <person name="Huang K."/>
            <person name="Tropini C."/>
            <person name="Ng K."/>
            <person name="Yu B."/>
        </authorList>
    </citation>
    <scope>NUCLEOTIDE SEQUENCE</scope>
    <source>
        <strain evidence="1">NM01_1-7b</strain>
    </source>
</reference>
<organism evidence="1 2">
    <name type="scientific">Petralouisia muris</name>
    <dbReference type="NCBI Taxonomy" id="3032872"/>
    <lineage>
        <taxon>Bacteria</taxon>
        <taxon>Bacillati</taxon>
        <taxon>Bacillota</taxon>
        <taxon>Clostridia</taxon>
        <taxon>Lachnospirales</taxon>
        <taxon>Lachnospiraceae</taxon>
        <taxon>Petralouisia</taxon>
    </lineage>
</organism>
<protein>
    <submittedName>
        <fullName evidence="1">Uncharacterized protein</fullName>
    </submittedName>
</protein>
<accession>A0AC61RT06</accession>